<dbReference type="AlphaFoldDB" id="A0A4R6J4B2"/>
<dbReference type="EMBL" id="SNWQ01000039">
    <property type="protein sequence ID" value="TDO30224.1"/>
    <property type="molecule type" value="Genomic_DNA"/>
</dbReference>
<sequence length="98" mass="10664">MTVREDVVVGPEVRERLGEALGDVLASLWTMDCQTCNRSLTGHQPALSVDDMMTFASASLHHIKVPAIALERRRTGADEPALDTVSPHGVPPAPHRDR</sequence>
<organism evidence="2 3">
    <name type="scientific">Kribbella caucasensis</name>
    <dbReference type="NCBI Taxonomy" id="2512215"/>
    <lineage>
        <taxon>Bacteria</taxon>
        <taxon>Bacillati</taxon>
        <taxon>Actinomycetota</taxon>
        <taxon>Actinomycetes</taxon>
        <taxon>Propionibacteriales</taxon>
        <taxon>Kribbellaceae</taxon>
        <taxon>Kribbella</taxon>
    </lineage>
</organism>
<evidence type="ECO:0000313" key="3">
    <source>
        <dbReference type="Proteomes" id="UP000295388"/>
    </source>
</evidence>
<protein>
    <submittedName>
        <fullName evidence="2">Uncharacterized protein</fullName>
    </submittedName>
</protein>
<accession>A0A4R6J4B2</accession>
<feature type="compositionally biased region" description="Pro residues" evidence="1">
    <location>
        <begin position="89"/>
        <end position="98"/>
    </location>
</feature>
<keyword evidence="3" id="KW-1185">Reference proteome</keyword>
<dbReference type="Proteomes" id="UP000295388">
    <property type="component" value="Unassembled WGS sequence"/>
</dbReference>
<evidence type="ECO:0000256" key="1">
    <source>
        <dbReference type="SAM" id="MobiDB-lite"/>
    </source>
</evidence>
<gene>
    <name evidence="2" type="ORF">EV643_13923</name>
</gene>
<reference evidence="2 3" key="1">
    <citation type="submission" date="2019-03" db="EMBL/GenBank/DDBJ databases">
        <title>Genomic Encyclopedia of Type Strains, Phase III (KMG-III): the genomes of soil and plant-associated and newly described type strains.</title>
        <authorList>
            <person name="Whitman W."/>
        </authorList>
    </citation>
    <scope>NUCLEOTIDE SEQUENCE [LARGE SCALE GENOMIC DNA]</scope>
    <source>
        <strain evidence="2 3">VKM Ac-2527</strain>
    </source>
</reference>
<dbReference type="RefSeq" id="WP_133805694.1">
    <property type="nucleotide sequence ID" value="NZ_SNWQ01000039.1"/>
</dbReference>
<name>A0A4R6J4B2_9ACTN</name>
<dbReference type="OrthoDB" id="4237181at2"/>
<feature type="region of interest" description="Disordered" evidence="1">
    <location>
        <begin position="74"/>
        <end position="98"/>
    </location>
</feature>
<proteinExistence type="predicted"/>
<evidence type="ECO:0000313" key="2">
    <source>
        <dbReference type="EMBL" id="TDO30224.1"/>
    </source>
</evidence>
<comment type="caution">
    <text evidence="2">The sequence shown here is derived from an EMBL/GenBank/DDBJ whole genome shotgun (WGS) entry which is preliminary data.</text>
</comment>